<dbReference type="EMBL" id="FZOY01000006">
    <property type="protein sequence ID" value="SNT11390.1"/>
    <property type="molecule type" value="Genomic_DNA"/>
</dbReference>
<dbReference type="AlphaFoldDB" id="A0A239K045"/>
<organism evidence="3 4">
    <name type="scientific">Tropicimonas sediminicola</name>
    <dbReference type="NCBI Taxonomy" id="1031541"/>
    <lineage>
        <taxon>Bacteria</taxon>
        <taxon>Pseudomonadati</taxon>
        <taxon>Pseudomonadota</taxon>
        <taxon>Alphaproteobacteria</taxon>
        <taxon>Rhodobacterales</taxon>
        <taxon>Roseobacteraceae</taxon>
        <taxon>Tropicimonas</taxon>
    </lineage>
</organism>
<name>A0A239K045_9RHOB</name>
<protein>
    <submittedName>
        <fullName evidence="3">Predicted metal-dependent hydrolase, TIM-barrel fold</fullName>
    </submittedName>
</protein>
<keyword evidence="3" id="KW-0378">Hydrolase</keyword>
<keyword evidence="4" id="KW-1185">Reference proteome</keyword>
<keyword evidence="1" id="KW-0732">Signal</keyword>
<dbReference type="GO" id="GO:0016787">
    <property type="term" value="F:hydrolase activity"/>
    <property type="evidence" value="ECO:0007669"/>
    <property type="project" value="UniProtKB-KW"/>
</dbReference>
<evidence type="ECO:0000256" key="1">
    <source>
        <dbReference type="SAM" id="SignalP"/>
    </source>
</evidence>
<feature type="domain" description="Amidohydrolase-related" evidence="2">
    <location>
        <begin position="136"/>
        <end position="289"/>
    </location>
</feature>
<evidence type="ECO:0000259" key="2">
    <source>
        <dbReference type="Pfam" id="PF04909"/>
    </source>
</evidence>
<reference evidence="3 4" key="1">
    <citation type="submission" date="2017-06" db="EMBL/GenBank/DDBJ databases">
        <authorList>
            <person name="Kim H.J."/>
            <person name="Triplett B.A."/>
        </authorList>
    </citation>
    <scope>NUCLEOTIDE SEQUENCE [LARGE SCALE GENOMIC DNA]</scope>
    <source>
        <strain evidence="3 4">DSM 29339</strain>
    </source>
</reference>
<feature type="signal peptide" evidence="1">
    <location>
        <begin position="1"/>
        <end position="22"/>
    </location>
</feature>
<feature type="chain" id="PRO_5013122526" evidence="1">
    <location>
        <begin position="23"/>
        <end position="299"/>
    </location>
</feature>
<dbReference type="InterPro" id="IPR032466">
    <property type="entry name" value="Metal_Hydrolase"/>
</dbReference>
<dbReference type="OrthoDB" id="3982782at2"/>
<evidence type="ECO:0000313" key="3">
    <source>
        <dbReference type="EMBL" id="SNT11390.1"/>
    </source>
</evidence>
<dbReference type="PROSITE" id="PS51257">
    <property type="entry name" value="PROKAR_LIPOPROTEIN"/>
    <property type="match status" value="1"/>
</dbReference>
<dbReference type="Proteomes" id="UP000198426">
    <property type="component" value="Unassembled WGS sequence"/>
</dbReference>
<dbReference type="SUPFAM" id="SSF51556">
    <property type="entry name" value="Metallo-dependent hydrolases"/>
    <property type="match status" value="1"/>
</dbReference>
<gene>
    <name evidence="3" type="ORF">SAMN05421757_106166</name>
</gene>
<proteinExistence type="predicted"/>
<sequence length="299" mass="33489">MRFRSLAGLALPLILAAACAPADPVDGAGAPPIGDAVSELPIFDAHVHYKEPAWEAYPVESVIELMDRSGVAMALVSSTPDEGTIMLWEHAPNRIVPELRPYHGDAGSSNWTKAERMEDYLRARLERYPHEGIGEFHIHRLDTSDEALFRAVIAMAKARDIPLHVHSGAEPVRWLYSLDPEVRIIWAHAGLGERADAVYALMADHPTLLADTSLRERAILGSGDRLDPQWERILLTFQDRLMVGSDTWVNGQWDNYEAIIASNRAWLSKLPREVAEKIAYRNAERIFGREISMEQIGTR</sequence>
<accession>A0A239K045</accession>
<dbReference type="Gene3D" id="3.20.20.140">
    <property type="entry name" value="Metal-dependent hydrolases"/>
    <property type="match status" value="1"/>
</dbReference>
<dbReference type="RefSeq" id="WP_089234106.1">
    <property type="nucleotide sequence ID" value="NZ_FZOY01000006.1"/>
</dbReference>
<dbReference type="Pfam" id="PF04909">
    <property type="entry name" value="Amidohydro_2"/>
    <property type="match status" value="1"/>
</dbReference>
<dbReference type="InterPro" id="IPR006680">
    <property type="entry name" value="Amidohydro-rel"/>
</dbReference>
<evidence type="ECO:0000313" key="4">
    <source>
        <dbReference type="Proteomes" id="UP000198426"/>
    </source>
</evidence>